<evidence type="ECO:0000313" key="2">
    <source>
        <dbReference type="EMBL" id="EDQ92296.1"/>
    </source>
</evidence>
<dbReference type="GeneID" id="5887762"/>
<proteinExistence type="predicted"/>
<keyword evidence="1" id="KW-0472">Membrane</keyword>
<evidence type="ECO:0000313" key="3">
    <source>
        <dbReference type="Proteomes" id="UP000001357"/>
    </source>
</evidence>
<evidence type="ECO:0000256" key="1">
    <source>
        <dbReference type="SAM" id="Phobius"/>
    </source>
</evidence>
<reference evidence="2 3" key="1">
    <citation type="journal article" date="2008" name="Nature">
        <title>The genome of the choanoflagellate Monosiga brevicollis and the origin of metazoans.</title>
        <authorList>
            <consortium name="JGI Sequencing"/>
            <person name="King N."/>
            <person name="Westbrook M.J."/>
            <person name="Young S.L."/>
            <person name="Kuo A."/>
            <person name="Abedin M."/>
            <person name="Chapman J."/>
            <person name="Fairclough S."/>
            <person name="Hellsten U."/>
            <person name="Isogai Y."/>
            <person name="Letunic I."/>
            <person name="Marr M."/>
            <person name="Pincus D."/>
            <person name="Putnam N."/>
            <person name="Rokas A."/>
            <person name="Wright K.J."/>
            <person name="Zuzow R."/>
            <person name="Dirks W."/>
            <person name="Good M."/>
            <person name="Goodstein D."/>
            <person name="Lemons D."/>
            <person name="Li W."/>
            <person name="Lyons J.B."/>
            <person name="Morris A."/>
            <person name="Nichols S."/>
            <person name="Richter D.J."/>
            <person name="Salamov A."/>
            <person name="Bork P."/>
            <person name="Lim W.A."/>
            <person name="Manning G."/>
            <person name="Miller W.T."/>
            <person name="McGinnis W."/>
            <person name="Shapiro H."/>
            <person name="Tjian R."/>
            <person name="Grigoriev I.V."/>
            <person name="Rokhsar D."/>
        </authorList>
    </citation>
    <scope>NUCLEOTIDE SEQUENCE [LARGE SCALE GENOMIC DNA]</scope>
    <source>
        <strain evidence="3">MX1 / ATCC 50154</strain>
    </source>
</reference>
<dbReference type="Proteomes" id="UP000001357">
    <property type="component" value="Unassembled WGS sequence"/>
</dbReference>
<gene>
    <name evidence="2" type="ORF">MONBRDRAFT_30719</name>
</gene>
<dbReference type="InParanoid" id="A9UNS5"/>
<organism evidence="2 3">
    <name type="scientific">Monosiga brevicollis</name>
    <name type="common">Choanoflagellate</name>
    <dbReference type="NCBI Taxonomy" id="81824"/>
    <lineage>
        <taxon>Eukaryota</taxon>
        <taxon>Choanoflagellata</taxon>
        <taxon>Craspedida</taxon>
        <taxon>Salpingoecidae</taxon>
        <taxon>Monosiga</taxon>
    </lineage>
</organism>
<dbReference type="RefSeq" id="XP_001742058.1">
    <property type="nucleotide sequence ID" value="XM_001742006.1"/>
</dbReference>
<name>A9UNS5_MONBE</name>
<keyword evidence="3" id="KW-1185">Reference proteome</keyword>
<accession>A9UNS5</accession>
<keyword evidence="1" id="KW-0812">Transmembrane</keyword>
<dbReference type="SUPFAM" id="SSF52058">
    <property type="entry name" value="L domain-like"/>
    <property type="match status" value="1"/>
</dbReference>
<dbReference type="Gene3D" id="3.80.10.10">
    <property type="entry name" value="Ribonuclease Inhibitor"/>
    <property type="match status" value="1"/>
</dbReference>
<keyword evidence="1" id="KW-1133">Transmembrane helix</keyword>
<protein>
    <submittedName>
        <fullName evidence="2">Uncharacterized protein</fullName>
    </submittedName>
</protein>
<dbReference type="KEGG" id="mbr:MONBRDRAFT_30719"/>
<dbReference type="InterPro" id="IPR032675">
    <property type="entry name" value="LRR_dom_sf"/>
</dbReference>
<feature type="transmembrane region" description="Helical" evidence="1">
    <location>
        <begin position="6"/>
        <end position="26"/>
    </location>
</feature>
<dbReference type="AlphaFoldDB" id="A9UNS5"/>
<sequence>MDSQWCWLLEVGLAVAVMGHLVLLYLQRLRQRQQLAQMTLDEQKLAYLLHTTEAEADLQDLDLTHLQLAQIQPHPRLTAVRTLRVQLTPNLAIHPDALEQLANVGMVVAEGAHLTAALFAQLETLPKLHTLDLSRARAVVEHDNSVAGYYTARDLYELMLKRDNLTLLLPSHARVPIGEVVKVFPKAGVAVLGLYDALKIGDVILQQRANQTFEGAIRTDDHEQLQVATPLPDVPITDVRNQVAVKMSELGTKGDQLMWTGHVQMRSLKLRPKPASN</sequence>
<dbReference type="EMBL" id="CH991543">
    <property type="protein sequence ID" value="EDQ92296.1"/>
    <property type="molecule type" value="Genomic_DNA"/>
</dbReference>